<evidence type="ECO:0000256" key="1">
    <source>
        <dbReference type="SAM" id="Phobius"/>
    </source>
</evidence>
<protein>
    <submittedName>
        <fullName evidence="2">Uncharacterized protein</fullName>
    </submittedName>
</protein>
<accession>A0A8A1LLV0</accession>
<feature type="transmembrane region" description="Helical" evidence="1">
    <location>
        <begin position="24"/>
        <end position="44"/>
    </location>
</feature>
<keyword evidence="1" id="KW-0812">Transmembrane</keyword>
<keyword evidence="1" id="KW-0472">Membrane</keyword>
<dbReference type="Proteomes" id="UP000663419">
    <property type="component" value="Chromosome 3"/>
</dbReference>
<organism evidence="2 3">
    <name type="scientific">Ajellomyces capsulatus (strain H88)</name>
    <name type="common">Darling's disease fungus</name>
    <name type="synonym">Histoplasma capsulatum</name>
    <dbReference type="NCBI Taxonomy" id="544711"/>
    <lineage>
        <taxon>Eukaryota</taxon>
        <taxon>Fungi</taxon>
        <taxon>Dikarya</taxon>
        <taxon>Ascomycota</taxon>
        <taxon>Pezizomycotina</taxon>
        <taxon>Eurotiomycetes</taxon>
        <taxon>Eurotiomycetidae</taxon>
        <taxon>Onygenales</taxon>
        <taxon>Ajellomycetaceae</taxon>
        <taxon>Histoplasma</taxon>
    </lineage>
</organism>
<reference evidence="2" key="1">
    <citation type="submission" date="2021-01" db="EMBL/GenBank/DDBJ databases">
        <title>Chromosome-level genome assembly of a human fungal pathogen reveals clustering of transcriptionally co-regulated genes.</title>
        <authorList>
            <person name="Voorhies M."/>
            <person name="Cohen S."/>
            <person name="Shea T.P."/>
            <person name="Petrus S."/>
            <person name="Munoz J.F."/>
            <person name="Poplawski S."/>
            <person name="Goldman W.E."/>
            <person name="Michael T."/>
            <person name="Cuomo C.A."/>
            <person name="Sil A."/>
            <person name="Beyhan S."/>
        </authorList>
    </citation>
    <scope>NUCLEOTIDE SEQUENCE</scope>
    <source>
        <strain evidence="2">H88</strain>
    </source>
</reference>
<dbReference type="VEuPathDB" id="FungiDB:I7I53_00072"/>
<dbReference type="AlphaFoldDB" id="A0A8A1LLV0"/>
<keyword evidence="1" id="KW-1133">Transmembrane helix</keyword>
<dbReference type="EMBL" id="CP069104">
    <property type="protein sequence ID" value="QSS52972.1"/>
    <property type="molecule type" value="Genomic_DNA"/>
</dbReference>
<gene>
    <name evidence="2" type="ORF">I7I53_00072</name>
</gene>
<evidence type="ECO:0000313" key="3">
    <source>
        <dbReference type="Proteomes" id="UP000663419"/>
    </source>
</evidence>
<evidence type="ECO:0000313" key="2">
    <source>
        <dbReference type="EMBL" id="QSS52972.1"/>
    </source>
</evidence>
<sequence>MLGCNALLFSEMSFSWILRYGSRMCNTFSITCFFFCFFFFLLLWPFEHVAAGATLLSHVFPLIGYDWTAEARHRPPRLILIQNLGLLYLSSEILRS</sequence>
<proteinExistence type="predicted"/>
<name>A0A8A1LLV0_AJEC8</name>